<comment type="caution">
    <text evidence="3">The sequence shown here is derived from an EMBL/GenBank/DDBJ whole genome shotgun (WGS) entry which is preliminary data.</text>
</comment>
<gene>
    <name evidence="3" type="ORF">THAOC_25274</name>
</gene>
<sequence length="754" mass="83513">MYDEEDLTAFTPVALEEDGRIAAAAGRAGFDLGANNDETALEDIFDSREFLARKREKQAEDDERAGRPSSAVPTRKKIKRSDVEAYTKLLEMDPLADEDSSYFEEEGVDFISALLGDVEPGVGTESDENTNKSGKRVLKKTSFLGIGSGPLQVGHFFGALSAVLMAFVEYPGFPLTNLPDPLRGALQGGLATVYAINAVLAVLAFLSASERNQSPALWGAKTFAVGAIAYDQLMQIPTPGEAAEKRRREEEAARLRRGRRGRGKSSKENEFIVMELGLRMKDRDSDFLSTVAEQRNLAKAASSEAAKARQKDNKRAFFNEKILLRHSFLASSGEKKIGGEKWTVPRNRLTPELLQEAVNRGVGDDLSPLVVQHLFDATTNTVISTSDARTQCRSGDVCYDVISSPAGSVEDGGVLTSDGEVYYNGDVVFFLYDLPEHSAEGSHVTTVNDVNRWLVDGAIASLEPVRILVDQQNRLQSALQQLERRAISGAELTKARETRFEDIVNEIEEKKKRLVETTRALGEEKAKHYRHCKLEIRKLESGYEVKLRGKKKLYYTSLVIDQKGWSLVPLFATGQAKGAQGKCSLILDADARQHSVDLRPGSFKIERLPDGFGVLEMYSPGNAQQILFNGNFINGHYLNGTLRTDAFTFQGLFQDGQPSKGRCSYADGTVVEGGFALPEARIQSQLGPDYRRTSPHGRVNIRFKGGLEYNCNMKNGRACKDTESTEEPMLHRSIMFRGERLYFDKKAEREPEDL</sequence>
<dbReference type="Proteomes" id="UP000266841">
    <property type="component" value="Unassembled WGS sequence"/>
</dbReference>
<accession>K0S8C4</accession>
<evidence type="ECO:0000313" key="4">
    <source>
        <dbReference type="Proteomes" id="UP000266841"/>
    </source>
</evidence>
<dbReference type="EMBL" id="AGNL01034836">
    <property type="protein sequence ID" value="EJK55042.1"/>
    <property type="molecule type" value="Genomic_DNA"/>
</dbReference>
<feature type="coiled-coil region" evidence="1">
    <location>
        <begin position="465"/>
        <end position="527"/>
    </location>
</feature>
<protein>
    <submittedName>
        <fullName evidence="3">Uncharacterized protein</fullName>
    </submittedName>
</protein>
<feature type="compositionally biased region" description="Basic and acidic residues" evidence="2">
    <location>
        <begin position="242"/>
        <end position="254"/>
    </location>
</feature>
<keyword evidence="4" id="KW-1185">Reference proteome</keyword>
<proteinExistence type="predicted"/>
<keyword evidence="1" id="KW-0175">Coiled coil</keyword>
<dbReference type="OrthoDB" id="5813at2759"/>
<evidence type="ECO:0000256" key="1">
    <source>
        <dbReference type="SAM" id="Coils"/>
    </source>
</evidence>
<reference evidence="3 4" key="1">
    <citation type="journal article" date="2012" name="Genome Biol.">
        <title>Genome and low-iron response of an oceanic diatom adapted to chronic iron limitation.</title>
        <authorList>
            <person name="Lommer M."/>
            <person name="Specht M."/>
            <person name="Roy A.S."/>
            <person name="Kraemer L."/>
            <person name="Andreson R."/>
            <person name="Gutowska M.A."/>
            <person name="Wolf J."/>
            <person name="Bergner S.V."/>
            <person name="Schilhabel M.B."/>
            <person name="Klostermeier U.C."/>
            <person name="Beiko R.G."/>
            <person name="Rosenstiel P."/>
            <person name="Hippler M."/>
            <person name="Laroche J."/>
        </authorList>
    </citation>
    <scope>NUCLEOTIDE SEQUENCE [LARGE SCALE GENOMIC DNA]</scope>
    <source>
        <strain evidence="3 4">CCMP1005</strain>
    </source>
</reference>
<name>K0S8C4_THAOC</name>
<organism evidence="3 4">
    <name type="scientific">Thalassiosira oceanica</name>
    <name type="common">Marine diatom</name>
    <dbReference type="NCBI Taxonomy" id="159749"/>
    <lineage>
        <taxon>Eukaryota</taxon>
        <taxon>Sar</taxon>
        <taxon>Stramenopiles</taxon>
        <taxon>Ochrophyta</taxon>
        <taxon>Bacillariophyta</taxon>
        <taxon>Coscinodiscophyceae</taxon>
        <taxon>Thalassiosirophycidae</taxon>
        <taxon>Thalassiosirales</taxon>
        <taxon>Thalassiosiraceae</taxon>
        <taxon>Thalassiosira</taxon>
    </lineage>
</organism>
<evidence type="ECO:0000313" key="3">
    <source>
        <dbReference type="EMBL" id="EJK55042.1"/>
    </source>
</evidence>
<evidence type="ECO:0000256" key="2">
    <source>
        <dbReference type="SAM" id="MobiDB-lite"/>
    </source>
</evidence>
<feature type="region of interest" description="Disordered" evidence="2">
    <location>
        <begin position="55"/>
        <end position="78"/>
    </location>
</feature>
<dbReference type="eggNOG" id="ENOG502S6TZ">
    <property type="taxonomic scope" value="Eukaryota"/>
</dbReference>
<dbReference type="AlphaFoldDB" id="K0S8C4"/>
<feature type="region of interest" description="Disordered" evidence="2">
    <location>
        <begin position="239"/>
        <end position="263"/>
    </location>
</feature>